<dbReference type="Proteomes" id="UP001592528">
    <property type="component" value="Unassembled WGS sequence"/>
</dbReference>
<accession>A0ABV6UIP9</accession>
<sequence>MTASQQDLKTDPYRLAIVAAERLRTALAAHGITAPSLRGGYPARDLPMVELGRCTADSADELSAVLESAVAEGGR</sequence>
<organism evidence="1 2">
    <name type="scientific">Streptacidiphilus cavernicola</name>
    <dbReference type="NCBI Taxonomy" id="3342716"/>
    <lineage>
        <taxon>Bacteria</taxon>
        <taxon>Bacillati</taxon>
        <taxon>Actinomycetota</taxon>
        <taxon>Actinomycetes</taxon>
        <taxon>Kitasatosporales</taxon>
        <taxon>Streptomycetaceae</taxon>
        <taxon>Streptacidiphilus</taxon>
    </lineage>
</organism>
<comment type="caution">
    <text evidence="1">The sequence shown here is derived from an EMBL/GenBank/DDBJ whole genome shotgun (WGS) entry which is preliminary data.</text>
</comment>
<proteinExistence type="predicted"/>
<evidence type="ECO:0000313" key="1">
    <source>
        <dbReference type="EMBL" id="MFC1401316.1"/>
    </source>
</evidence>
<dbReference type="RefSeq" id="WP_030260331.1">
    <property type="nucleotide sequence ID" value="NZ_JBHEZZ010000004.1"/>
</dbReference>
<name>A0ABV6UIP9_9ACTN</name>
<evidence type="ECO:0000313" key="2">
    <source>
        <dbReference type="Proteomes" id="UP001592528"/>
    </source>
</evidence>
<keyword evidence="2" id="KW-1185">Reference proteome</keyword>
<reference evidence="1 2" key="1">
    <citation type="submission" date="2024-09" db="EMBL/GenBank/DDBJ databases">
        <authorList>
            <person name="Lee S.D."/>
        </authorList>
    </citation>
    <scope>NUCLEOTIDE SEQUENCE [LARGE SCALE GENOMIC DNA]</scope>
    <source>
        <strain evidence="1 2">N1-5</strain>
    </source>
</reference>
<gene>
    <name evidence="1" type="ORF">ACEZDJ_08460</name>
</gene>
<dbReference type="EMBL" id="JBHEZZ010000004">
    <property type="protein sequence ID" value="MFC1401316.1"/>
    <property type="molecule type" value="Genomic_DNA"/>
</dbReference>
<protein>
    <submittedName>
        <fullName evidence="1">Uncharacterized protein</fullName>
    </submittedName>
</protein>